<comment type="caution">
    <text evidence="4">The sequence shown here is derived from an EMBL/GenBank/DDBJ whole genome shotgun (WGS) entry which is preliminary data.</text>
</comment>
<keyword evidence="2" id="KW-0597">Phosphoprotein</keyword>
<dbReference type="Pfam" id="PF00072">
    <property type="entry name" value="Response_reg"/>
    <property type="match status" value="1"/>
</dbReference>
<protein>
    <recommendedName>
        <fullName evidence="3">Response regulatory domain-containing protein</fullName>
    </recommendedName>
</protein>
<name>A0ABP8DMF4_9ACTN</name>
<keyword evidence="1" id="KW-0238">DNA-binding</keyword>
<organism evidence="4 5">
    <name type="scientific">Dactylosporangium darangshiense</name>
    <dbReference type="NCBI Taxonomy" id="579108"/>
    <lineage>
        <taxon>Bacteria</taxon>
        <taxon>Bacillati</taxon>
        <taxon>Actinomycetota</taxon>
        <taxon>Actinomycetes</taxon>
        <taxon>Micromonosporales</taxon>
        <taxon>Micromonosporaceae</taxon>
        <taxon>Dactylosporangium</taxon>
    </lineage>
</organism>
<dbReference type="InterPro" id="IPR016032">
    <property type="entry name" value="Sig_transdc_resp-reg_C-effctor"/>
</dbReference>
<evidence type="ECO:0000256" key="1">
    <source>
        <dbReference type="ARBA" id="ARBA00023125"/>
    </source>
</evidence>
<accession>A0ABP8DMF4</accession>
<dbReference type="SUPFAM" id="SSF52172">
    <property type="entry name" value="CheY-like"/>
    <property type="match status" value="1"/>
</dbReference>
<reference evidence="5" key="1">
    <citation type="journal article" date="2019" name="Int. J. Syst. Evol. Microbiol.">
        <title>The Global Catalogue of Microorganisms (GCM) 10K type strain sequencing project: providing services to taxonomists for standard genome sequencing and annotation.</title>
        <authorList>
            <consortium name="The Broad Institute Genomics Platform"/>
            <consortium name="The Broad Institute Genome Sequencing Center for Infectious Disease"/>
            <person name="Wu L."/>
            <person name="Ma J."/>
        </authorList>
    </citation>
    <scope>NUCLEOTIDE SEQUENCE [LARGE SCALE GENOMIC DNA]</scope>
    <source>
        <strain evidence="5">JCM 17441</strain>
    </source>
</reference>
<evidence type="ECO:0000259" key="3">
    <source>
        <dbReference type="PROSITE" id="PS50110"/>
    </source>
</evidence>
<dbReference type="InterPro" id="IPR036388">
    <property type="entry name" value="WH-like_DNA-bd_sf"/>
</dbReference>
<feature type="modified residue" description="4-aspartylphosphate" evidence="2">
    <location>
        <position position="52"/>
    </location>
</feature>
<dbReference type="SMART" id="SM00421">
    <property type="entry name" value="HTH_LUXR"/>
    <property type="match status" value="1"/>
</dbReference>
<dbReference type="Gene3D" id="1.10.10.10">
    <property type="entry name" value="Winged helix-like DNA-binding domain superfamily/Winged helix DNA-binding domain"/>
    <property type="match status" value="1"/>
</dbReference>
<dbReference type="EMBL" id="BAABAT010000035">
    <property type="protein sequence ID" value="GAA4259420.1"/>
    <property type="molecule type" value="Genomic_DNA"/>
</dbReference>
<evidence type="ECO:0000256" key="2">
    <source>
        <dbReference type="PROSITE-ProRule" id="PRU00169"/>
    </source>
</evidence>
<keyword evidence="5" id="KW-1185">Reference proteome</keyword>
<dbReference type="Proteomes" id="UP001500620">
    <property type="component" value="Unassembled WGS sequence"/>
</dbReference>
<dbReference type="SMART" id="SM00448">
    <property type="entry name" value="REC"/>
    <property type="match status" value="1"/>
</dbReference>
<dbReference type="InterPro" id="IPR001789">
    <property type="entry name" value="Sig_transdc_resp-reg_receiver"/>
</dbReference>
<dbReference type="RefSeq" id="WP_345136326.1">
    <property type="nucleotide sequence ID" value="NZ_BAABAT010000035.1"/>
</dbReference>
<dbReference type="SUPFAM" id="SSF46894">
    <property type="entry name" value="C-terminal effector domain of the bipartite response regulators"/>
    <property type="match status" value="1"/>
</dbReference>
<dbReference type="Gene3D" id="3.40.50.2300">
    <property type="match status" value="1"/>
</dbReference>
<dbReference type="Pfam" id="PF00196">
    <property type="entry name" value="GerE"/>
    <property type="match status" value="1"/>
</dbReference>
<feature type="domain" description="Response regulatory" evidence="3">
    <location>
        <begin position="2"/>
        <end position="126"/>
    </location>
</feature>
<evidence type="ECO:0000313" key="4">
    <source>
        <dbReference type="EMBL" id="GAA4259420.1"/>
    </source>
</evidence>
<dbReference type="InterPro" id="IPR011006">
    <property type="entry name" value="CheY-like_superfamily"/>
</dbReference>
<evidence type="ECO:0000313" key="5">
    <source>
        <dbReference type="Proteomes" id="UP001500620"/>
    </source>
</evidence>
<dbReference type="PANTHER" id="PTHR45566:SF1">
    <property type="entry name" value="HTH-TYPE TRANSCRIPTIONAL REGULATOR YHJB-RELATED"/>
    <property type="match status" value="1"/>
</dbReference>
<proteinExistence type="predicted"/>
<sequence>MRVIVADDSRLLWESVDERLRERGHPAARWAPSLRDLVSMAAADPPDLVLLDMRMPATPGGAVLGQAGAIAARHLRIRRPDLPILVMSGHTDVPLIEEILRLGGAVGFQSKDAGIGWREVVGIMERVCAGAVHVDAGTVELLMQQSRSAGAFDALTAAEEQVLLLIAQARTNKAIAGELHYTEKSVEDLVGSIYRKLRFEGDRRQVNLRVRAALDYLQDRRTMAVCVLEVVGTQADRSNALHATVRCLIGRAATADVFLTLTETGPTLVEAELVSLSANGRPLDHLDPGRAAEAVFRGRGAHLIGAPCTLDRDIRPRIR</sequence>
<dbReference type="InterPro" id="IPR051015">
    <property type="entry name" value="EvgA-like"/>
</dbReference>
<dbReference type="InterPro" id="IPR000792">
    <property type="entry name" value="Tscrpt_reg_LuxR_C"/>
</dbReference>
<dbReference type="PANTHER" id="PTHR45566">
    <property type="entry name" value="HTH-TYPE TRANSCRIPTIONAL REGULATOR YHJB-RELATED"/>
    <property type="match status" value="1"/>
</dbReference>
<dbReference type="PROSITE" id="PS50110">
    <property type="entry name" value="RESPONSE_REGULATORY"/>
    <property type="match status" value="1"/>
</dbReference>
<gene>
    <name evidence="4" type="ORF">GCM10022255_083950</name>
</gene>